<evidence type="ECO:0000313" key="17">
    <source>
        <dbReference type="Proteomes" id="UP000199476"/>
    </source>
</evidence>
<comment type="catalytic activity">
    <reaction evidence="10">
        <text>a 5,6-dihydrouridine in tRNA + NADP(+) = a uridine in tRNA + NADPH + H(+)</text>
        <dbReference type="Rhea" id="RHEA:23624"/>
        <dbReference type="Rhea" id="RHEA-COMP:13339"/>
        <dbReference type="Rhea" id="RHEA-COMP:13887"/>
        <dbReference type="ChEBI" id="CHEBI:15378"/>
        <dbReference type="ChEBI" id="CHEBI:57783"/>
        <dbReference type="ChEBI" id="CHEBI:58349"/>
        <dbReference type="ChEBI" id="CHEBI:65315"/>
        <dbReference type="ChEBI" id="CHEBI:74443"/>
    </reaction>
</comment>
<dbReference type="GO" id="GO:0017150">
    <property type="term" value="F:tRNA dihydrouridine synthase activity"/>
    <property type="evidence" value="ECO:0007669"/>
    <property type="project" value="InterPro"/>
</dbReference>
<sequence length="343" mass="38099">MITLGDLELSTALIPAPMAGVTDLPFRQILREYGAELVFTEMVSSHGLVQCNSRTESLLDIRPQDGYTGVQIFGADPEIMARAAERVEQEYTSDLIDINMGCPAPKVTGGGAGAALLKTPELACDIVKAVKKSVDLPVTAKLRKGWDIDDSSSLDLAEKLVDAGVEALALHGRTREQFYQGEADWEVIAELVNRVEVPVIGNGDIFSAQDAGRMLEMTGCQAVMLARGIRGNPWLISQGRRLIEKGRPVSEPDYEEIIEQACNHLRRAVDYYGPGRGVRIMRKHISWYLKGLPYCSPVKDRVNRIDSREEVEEELYSYLERLQKKEKSGPLSFIFVGRSRKMV</sequence>
<dbReference type="CDD" id="cd02801">
    <property type="entry name" value="DUS_like_FMN"/>
    <property type="match status" value="1"/>
</dbReference>
<dbReference type="SUPFAM" id="SSF51395">
    <property type="entry name" value="FMN-linked oxidoreductases"/>
    <property type="match status" value="1"/>
</dbReference>
<evidence type="ECO:0000256" key="14">
    <source>
        <dbReference type="PIRSR" id="PIRSR006621-2"/>
    </source>
</evidence>
<organism evidence="16 17">
    <name type="scientific">Halarsenatibacter silvermanii</name>
    <dbReference type="NCBI Taxonomy" id="321763"/>
    <lineage>
        <taxon>Bacteria</taxon>
        <taxon>Bacillati</taxon>
        <taxon>Bacillota</taxon>
        <taxon>Clostridia</taxon>
        <taxon>Halanaerobiales</taxon>
        <taxon>Halarsenatibacteraceae</taxon>
        <taxon>Halarsenatibacter</taxon>
    </lineage>
</organism>
<comment type="catalytic activity">
    <reaction evidence="11">
        <text>a 5,6-dihydrouridine in tRNA + NAD(+) = a uridine in tRNA + NADH + H(+)</text>
        <dbReference type="Rhea" id="RHEA:54452"/>
        <dbReference type="Rhea" id="RHEA-COMP:13339"/>
        <dbReference type="Rhea" id="RHEA-COMP:13887"/>
        <dbReference type="ChEBI" id="CHEBI:15378"/>
        <dbReference type="ChEBI" id="CHEBI:57540"/>
        <dbReference type="ChEBI" id="CHEBI:57945"/>
        <dbReference type="ChEBI" id="CHEBI:65315"/>
        <dbReference type="ChEBI" id="CHEBI:74443"/>
    </reaction>
</comment>
<proteinExistence type="inferred from homology"/>
<comment type="function">
    <text evidence="2 12">Catalyzes the synthesis of 5,6-dihydrouridine (D), a modified base found in the D-loop of most tRNAs, via the reduction of the C5-C6 double bond in target uridines.</text>
</comment>
<dbReference type="GO" id="GO:0050660">
    <property type="term" value="F:flavin adenine dinucleotide binding"/>
    <property type="evidence" value="ECO:0007669"/>
    <property type="project" value="InterPro"/>
</dbReference>
<keyword evidence="6 12" id="KW-0819">tRNA processing</keyword>
<dbReference type="InterPro" id="IPR001269">
    <property type="entry name" value="DUS_fam"/>
</dbReference>
<evidence type="ECO:0000256" key="13">
    <source>
        <dbReference type="PIRSR" id="PIRSR006621-1"/>
    </source>
</evidence>
<feature type="binding site" evidence="14">
    <location>
        <begin position="17"/>
        <end position="19"/>
    </location>
    <ligand>
        <name>FMN</name>
        <dbReference type="ChEBI" id="CHEBI:58210"/>
    </ligand>
</feature>
<keyword evidence="5 12" id="KW-0288">FMN</keyword>
<protein>
    <recommendedName>
        <fullName evidence="12">tRNA-dihydrouridine synthase</fullName>
        <ecNumber evidence="12">1.3.1.-</ecNumber>
    </recommendedName>
</protein>
<evidence type="ECO:0000259" key="15">
    <source>
        <dbReference type="Pfam" id="PF01207"/>
    </source>
</evidence>
<dbReference type="RefSeq" id="WP_234985572.1">
    <property type="nucleotide sequence ID" value="NZ_FNGO01000016.1"/>
</dbReference>
<comment type="similarity">
    <text evidence="12">Belongs to the dus family.</text>
</comment>
<dbReference type="InterPro" id="IPR035587">
    <property type="entry name" value="DUS-like_FMN-bd"/>
</dbReference>
<evidence type="ECO:0000256" key="10">
    <source>
        <dbReference type="ARBA" id="ARBA00048205"/>
    </source>
</evidence>
<dbReference type="PIRSF" id="PIRSF006621">
    <property type="entry name" value="Dus"/>
    <property type="match status" value="1"/>
</dbReference>
<dbReference type="STRING" id="321763.SAMN04488692_1162"/>
<evidence type="ECO:0000256" key="8">
    <source>
        <dbReference type="ARBA" id="ARBA00022884"/>
    </source>
</evidence>
<dbReference type="InterPro" id="IPR004652">
    <property type="entry name" value="DusB-like"/>
</dbReference>
<accession>A0A1G9QAK8</accession>
<dbReference type="GO" id="GO:0000049">
    <property type="term" value="F:tRNA binding"/>
    <property type="evidence" value="ECO:0007669"/>
    <property type="project" value="UniProtKB-KW"/>
</dbReference>
<evidence type="ECO:0000256" key="1">
    <source>
        <dbReference type="ARBA" id="ARBA00001917"/>
    </source>
</evidence>
<keyword evidence="14" id="KW-0547">Nucleotide-binding</keyword>
<dbReference type="Gene3D" id="3.20.20.70">
    <property type="entry name" value="Aldolase class I"/>
    <property type="match status" value="1"/>
</dbReference>
<dbReference type="PANTHER" id="PTHR45846:SF1">
    <property type="entry name" value="TRNA-DIHYDROURIDINE(47) SYNTHASE [NAD(P)(+)]-LIKE"/>
    <property type="match status" value="1"/>
</dbReference>
<dbReference type="NCBIfam" id="TIGR00737">
    <property type="entry name" value="nifR3_yhdG"/>
    <property type="match status" value="1"/>
</dbReference>
<reference evidence="16 17" key="1">
    <citation type="submission" date="2016-10" db="EMBL/GenBank/DDBJ databases">
        <authorList>
            <person name="de Groot N.N."/>
        </authorList>
    </citation>
    <scope>NUCLEOTIDE SEQUENCE [LARGE SCALE GENOMIC DNA]</scope>
    <source>
        <strain evidence="16 17">SLAS-1</strain>
    </source>
</reference>
<feature type="binding site" evidence="14">
    <location>
        <position position="71"/>
    </location>
    <ligand>
        <name>FMN</name>
        <dbReference type="ChEBI" id="CHEBI:58210"/>
    </ligand>
</feature>
<dbReference type="InterPro" id="IPR018517">
    <property type="entry name" value="tRNA_hU_synthase_CS"/>
</dbReference>
<evidence type="ECO:0000256" key="3">
    <source>
        <dbReference type="ARBA" id="ARBA00022555"/>
    </source>
</evidence>
<evidence type="ECO:0000313" key="16">
    <source>
        <dbReference type="EMBL" id="SDM08046.1"/>
    </source>
</evidence>
<comment type="cofactor">
    <cofactor evidence="1 12 14">
        <name>FMN</name>
        <dbReference type="ChEBI" id="CHEBI:58210"/>
    </cofactor>
</comment>
<keyword evidence="4 12" id="KW-0285">Flavoprotein</keyword>
<feature type="domain" description="DUS-like FMN-binding" evidence="15">
    <location>
        <begin position="16"/>
        <end position="316"/>
    </location>
</feature>
<dbReference type="InterPro" id="IPR024036">
    <property type="entry name" value="tRNA-dHydroUridine_Synthase_C"/>
</dbReference>
<dbReference type="Proteomes" id="UP000199476">
    <property type="component" value="Unassembled WGS sequence"/>
</dbReference>
<dbReference type="InterPro" id="IPR013785">
    <property type="entry name" value="Aldolase_TIM"/>
</dbReference>
<name>A0A1G9QAK8_9FIRM</name>
<evidence type="ECO:0000256" key="11">
    <source>
        <dbReference type="ARBA" id="ARBA00048802"/>
    </source>
</evidence>
<evidence type="ECO:0000256" key="6">
    <source>
        <dbReference type="ARBA" id="ARBA00022694"/>
    </source>
</evidence>
<keyword evidence="9 12" id="KW-0560">Oxidoreductase</keyword>
<dbReference type="Gene3D" id="1.10.1200.80">
    <property type="entry name" value="Putative flavin oxidoreducatase, domain 2"/>
    <property type="match status" value="1"/>
</dbReference>
<dbReference type="PANTHER" id="PTHR45846">
    <property type="entry name" value="TRNA-DIHYDROURIDINE(47) SYNTHASE [NAD(P)(+)]-LIKE"/>
    <property type="match status" value="1"/>
</dbReference>
<evidence type="ECO:0000256" key="2">
    <source>
        <dbReference type="ARBA" id="ARBA00002790"/>
    </source>
</evidence>
<evidence type="ECO:0000256" key="7">
    <source>
        <dbReference type="ARBA" id="ARBA00022857"/>
    </source>
</evidence>
<keyword evidence="8" id="KW-0694">RNA-binding</keyword>
<evidence type="ECO:0000256" key="4">
    <source>
        <dbReference type="ARBA" id="ARBA00022630"/>
    </source>
</evidence>
<dbReference type="Pfam" id="PF01207">
    <property type="entry name" value="Dus"/>
    <property type="match status" value="1"/>
</dbReference>
<feature type="binding site" evidence="14">
    <location>
        <begin position="226"/>
        <end position="227"/>
    </location>
    <ligand>
        <name>FMN</name>
        <dbReference type="ChEBI" id="CHEBI:58210"/>
    </ligand>
</feature>
<dbReference type="EMBL" id="FNGO01000016">
    <property type="protein sequence ID" value="SDM08046.1"/>
    <property type="molecule type" value="Genomic_DNA"/>
</dbReference>
<dbReference type="AlphaFoldDB" id="A0A1G9QAK8"/>
<keyword evidence="7" id="KW-0521">NADP</keyword>
<evidence type="ECO:0000256" key="5">
    <source>
        <dbReference type="ARBA" id="ARBA00022643"/>
    </source>
</evidence>
<gene>
    <name evidence="16" type="ORF">SAMN04488692_1162</name>
</gene>
<feature type="binding site" evidence="14">
    <location>
        <position position="171"/>
    </location>
    <ligand>
        <name>FMN</name>
        <dbReference type="ChEBI" id="CHEBI:58210"/>
    </ligand>
</feature>
<keyword evidence="3" id="KW-0820">tRNA-binding</keyword>
<evidence type="ECO:0000256" key="12">
    <source>
        <dbReference type="PIRNR" id="PIRNR006621"/>
    </source>
</evidence>
<dbReference type="PROSITE" id="PS01136">
    <property type="entry name" value="UPF0034"/>
    <property type="match status" value="1"/>
</dbReference>
<keyword evidence="17" id="KW-1185">Reference proteome</keyword>
<feature type="active site" description="Proton donor" evidence="13">
    <location>
        <position position="102"/>
    </location>
</feature>
<feature type="binding site" evidence="14">
    <location>
        <position position="141"/>
    </location>
    <ligand>
        <name>FMN</name>
        <dbReference type="ChEBI" id="CHEBI:58210"/>
    </ligand>
</feature>
<dbReference type="EC" id="1.3.1.-" evidence="12"/>
<evidence type="ECO:0000256" key="9">
    <source>
        <dbReference type="ARBA" id="ARBA00023002"/>
    </source>
</evidence>